<dbReference type="EMBL" id="KX247011">
    <property type="protein sequence ID" value="APP94055.1"/>
    <property type="molecule type" value="Genomic_DNA"/>
</dbReference>
<evidence type="ECO:0000313" key="1">
    <source>
        <dbReference type="EMBL" id="APP94055.1"/>
    </source>
</evidence>
<evidence type="ECO:0000313" key="8">
    <source>
        <dbReference type="Proteomes" id="UP000425128"/>
    </source>
</evidence>
<organism evidence="2">
    <name type="scientific">Fowl aviadenovirus A</name>
    <dbReference type="NCBI Taxonomy" id="190061"/>
    <lineage>
        <taxon>Viruses</taxon>
        <taxon>Varidnaviria</taxon>
        <taxon>Bamfordvirae</taxon>
        <taxon>Preplasmiviricota</taxon>
        <taxon>Polisuviricotina</taxon>
        <taxon>Pharingeaviricetes</taxon>
        <taxon>Rowavirales</taxon>
        <taxon>Adenoviridae</taxon>
        <taxon>Aviadenovirus</taxon>
        <taxon>Aviadenovirus ventriculi</taxon>
    </lineage>
</organism>
<accession>A0A1L5YQP8</accession>
<dbReference type="EMBL" id="MK572847">
    <property type="protein sequence ID" value="QGQ62255.1"/>
    <property type="molecule type" value="Genomic_DNA"/>
</dbReference>
<proteinExistence type="predicted"/>
<dbReference type="EMBL" id="MN129721">
    <property type="protein sequence ID" value="QIM58108.1"/>
    <property type="molecule type" value="Genomic_DNA"/>
</dbReference>
<dbReference type="EMBL" id="MK050972">
    <property type="protein sequence ID" value="AZI71474.1"/>
    <property type="molecule type" value="Genomic_DNA"/>
</dbReference>
<evidence type="ECO:0000313" key="7">
    <source>
        <dbReference type="Proteomes" id="UP000422840"/>
    </source>
</evidence>
<name>A0A1L5YQP8_9ADEN</name>
<dbReference type="EMBL" id="MK572848">
    <property type="protein sequence ID" value="QGQ62289.1"/>
    <property type="molecule type" value="Genomic_DNA"/>
</dbReference>
<evidence type="ECO:0000313" key="5">
    <source>
        <dbReference type="EMBL" id="QGQ62289.1"/>
    </source>
</evidence>
<reference evidence="7 8" key="3">
    <citation type="journal article" date="2019" name="Viruses">
        <title>Fowl Adenovirus (FAdV) Recombination with Intertypic Crossovers in Genomes of FAdV-D and FAdV-E, Displaying Hybrid Serological Phenotypes.</title>
        <authorList>
            <person name="Schachner A."/>
            <person name="Gonzalez G."/>
            <person name="Endler L."/>
            <person name="Ito K."/>
            <person name="Hess M."/>
        </authorList>
    </citation>
    <scope>NUCLEOTIDE SEQUENCE [LARGE SCALE GENOMIC DNA]</scope>
    <source>
        <strain evidence="5 7">11-7127</strain>
        <strain evidence="4 8">OTE</strain>
    </source>
</reference>
<dbReference type="Proteomes" id="UP000425128">
    <property type="component" value="Segment"/>
</dbReference>
<protein>
    <submittedName>
        <fullName evidence="3">ORF4</fullName>
    </submittedName>
</protein>
<dbReference type="Proteomes" id="UP000422840">
    <property type="component" value="Segment"/>
</dbReference>
<reference evidence="2" key="1">
    <citation type="journal article" date="2016" name="Infect. Genet. Evol.">
        <title>Whole genome sequencing of Fowl aviadenovirus A - a causative agent of gizzard erosion and ulceration, in adult laying hens.</title>
        <authorList>
            <person name="Matczuk A.K."/>
            <person name="Niczyporuk J.S."/>
            <person name="Kuczkowski M."/>
            <person name="Wozniakowski G."/>
            <person name="Nowak M."/>
            <person name="Wieliczko A."/>
        </authorList>
    </citation>
    <scope>NUCLEOTIDE SEQUENCE [LARGE SCALE GENOMIC DNA]</scope>
    <source>
        <strain evidence="2">61/11z</strain>
        <strain evidence="1">W-15</strain>
    </source>
</reference>
<dbReference type="Proteomes" id="UP000320767">
    <property type="component" value="Segment"/>
</dbReference>
<dbReference type="Proteomes" id="UP000315643">
    <property type="component" value="Genome"/>
</dbReference>
<dbReference type="Proteomes" id="UP000315070">
    <property type="component" value="Segment"/>
</dbReference>
<dbReference type="EMBL" id="KX247012">
    <property type="protein sequence ID" value="APP94089.1"/>
    <property type="molecule type" value="Genomic_DNA"/>
</dbReference>
<dbReference type="Proteomes" id="UP000503487">
    <property type="component" value="Segment"/>
</dbReference>
<reference evidence="6 9" key="4">
    <citation type="submission" date="2019-07" db="EMBL/GenBank/DDBJ databases">
        <title>Whole genome of a fowl adenovirus agent of pancreatitis outbreaks in guinea fowl, France, 2019.</title>
        <authorList>
            <person name="Croville G."/>
            <person name="Corrand L."/>
            <person name="Lucas M.-N."/>
            <person name="Le Loc'h G."/>
            <person name="Donnadieu C."/>
            <person name="Lopez-Roques C."/>
            <person name="Manno M."/>
            <person name="Blondel V."/>
            <person name="Delverdier M."/>
            <person name="Guerin J.-L."/>
        </authorList>
    </citation>
    <scope>NUCLEOTIDE SEQUENCE [LARGE SCALE GENOMIC DNA]</scope>
    <source>
        <strain evidence="6 9">FAdV17111</strain>
    </source>
</reference>
<evidence type="ECO:0000313" key="9">
    <source>
        <dbReference type="Proteomes" id="UP000503487"/>
    </source>
</evidence>
<reference evidence="3" key="2">
    <citation type="submission" date="2018-10" db="EMBL/GenBank/DDBJ databases">
        <authorList>
            <person name="Zhang M."/>
            <person name="Wu Y."/>
            <person name="Zhang X."/>
        </authorList>
    </citation>
    <scope>NUCLEOTIDE SEQUENCE [LARGE SCALE GENOMIC DNA]</scope>
    <source>
        <strain evidence="3">FAdV-1</strain>
    </source>
</reference>
<evidence type="ECO:0000313" key="6">
    <source>
        <dbReference type="EMBL" id="QIM58108.1"/>
    </source>
</evidence>
<evidence type="ECO:0000313" key="2">
    <source>
        <dbReference type="EMBL" id="APP94089.1"/>
    </source>
</evidence>
<evidence type="ECO:0000313" key="4">
    <source>
        <dbReference type="EMBL" id="QGQ62255.1"/>
    </source>
</evidence>
<evidence type="ECO:0000313" key="3">
    <source>
        <dbReference type="EMBL" id="AZI71474.1"/>
    </source>
</evidence>
<sequence>MVDVEMFGCGGLLVSHLDKFGTERACLRGDGAVFPAVEIGLDQLQVPGRLFDGWNHVLFRSDEDDRFGDRVQHVARDERPQQMRLAGSGGSVDDPDDGLLAHVDGRQLSVLEVATVHLFLGFDFFVGFEKLLINAP</sequence>